<evidence type="ECO:0000256" key="5">
    <source>
        <dbReference type="ARBA" id="ARBA00022840"/>
    </source>
</evidence>
<evidence type="ECO:0000256" key="6">
    <source>
        <dbReference type="ARBA" id="ARBA00022989"/>
    </source>
</evidence>
<evidence type="ECO:0000256" key="2">
    <source>
        <dbReference type="ARBA" id="ARBA00022448"/>
    </source>
</evidence>
<evidence type="ECO:0000259" key="9">
    <source>
        <dbReference type="PROSITE" id="PS50893"/>
    </source>
</evidence>
<dbReference type="GO" id="GO:0016020">
    <property type="term" value="C:membrane"/>
    <property type="evidence" value="ECO:0007669"/>
    <property type="project" value="UniProtKB-SubCell"/>
</dbReference>
<dbReference type="InterPro" id="IPR017871">
    <property type="entry name" value="ABC_transporter-like_CS"/>
</dbReference>
<dbReference type="PaxDb" id="2903-EOD20795"/>
<dbReference type="HOGENOM" id="CLU_000604_57_7_1"/>
<comment type="subcellular location">
    <subcellularLocation>
        <location evidence="1">Membrane</location>
        <topology evidence="1">Multi-pass membrane protein</topology>
    </subcellularLocation>
</comment>
<keyword evidence="11" id="KW-1185">Reference proteome</keyword>
<dbReference type="OMA" id="DSHMANE"/>
<evidence type="ECO:0000256" key="3">
    <source>
        <dbReference type="ARBA" id="ARBA00022692"/>
    </source>
</evidence>
<keyword evidence="4" id="KW-0547">Nucleotide-binding</keyword>
<feature type="transmembrane region" description="Helical" evidence="8">
    <location>
        <begin position="371"/>
        <end position="391"/>
    </location>
</feature>
<dbReference type="InterPro" id="IPR003593">
    <property type="entry name" value="AAA+_ATPase"/>
</dbReference>
<dbReference type="InterPro" id="IPR027417">
    <property type="entry name" value="P-loop_NTPase"/>
</dbReference>
<evidence type="ECO:0000313" key="10">
    <source>
        <dbReference type="EnsemblProtists" id="EOD20795"/>
    </source>
</evidence>
<evidence type="ECO:0000256" key="1">
    <source>
        <dbReference type="ARBA" id="ARBA00004141"/>
    </source>
</evidence>
<name>A0A0D3JBB0_EMIH1</name>
<keyword evidence="6 8" id="KW-1133">Transmembrane helix</keyword>
<feature type="transmembrane region" description="Helical" evidence="8">
    <location>
        <begin position="580"/>
        <end position="601"/>
    </location>
</feature>
<dbReference type="RefSeq" id="XP_005773224.1">
    <property type="nucleotide sequence ID" value="XM_005773167.1"/>
</dbReference>
<dbReference type="InterPro" id="IPR013525">
    <property type="entry name" value="ABC2_TM"/>
</dbReference>
<dbReference type="eggNOG" id="KOG0065">
    <property type="taxonomic scope" value="Eukaryota"/>
</dbReference>
<dbReference type="Pfam" id="PF01061">
    <property type="entry name" value="ABC2_membrane"/>
    <property type="match status" value="2"/>
</dbReference>
<protein>
    <recommendedName>
        <fullName evidence="9">ABC transporter domain-containing protein</fullName>
    </recommendedName>
</protein>
<reference evidence="10" key="2">
    <citation type="submission" date="2024-10" db="UniProtKB">
        <authorList>
            <consortium name="EnsemblProtists"/>
        </authorList>
    </citation>
    <scope>IDENTIFICATION</scope>
</reference>
<keyword evidence="5" id="KW-0067">ATP-binding</keyword>
<dbReference type="SUPFAM" id="SSF52540">
    <property type="entry name" value="P-loop containing nucleoside triphosphate hydrolases"/>
    <property type="match status" value="1"/>
</dbReference>
<dbReference type="Proteomes" id="UP000013827">
    <property type="component" value="Unassembled WGS sequence"/>
</dbReference>
<dbReference type="Pfam" id="PF00005">
    <property type="entry name" value="ABC_tran"/>
    <property type="match status" value="1"/>
</dbReference>
<dbReference type="EnsemblProtists" id="EOD20795">
    <property type="protein sequence ID" value="EOD20795"/>
    <property type="gene ID" value="EMIHUDRAFT_241802"/>
</dbReference>
<accession>A0A0D3JBB0</accession>
<dbReference type="GeneID" id="17266358"/>
<dbReference type="PROSITE" id="PS50893">
    <property type="entry name" value="ABC_TRANSPORTER_2"/>
    <property type="match status" value="1"/>
</dbReference>
<dbReference type="KEGG" id="ehx:EMIHUDRAFT_241802"/>
<organism evidence="10 11">
    <name type="scientific">Emiliania huxleyi (strain CCMP1516)</name>
    <dbReference type="NCBI Taxonomy" id="280463"/>
    <lineage>
        <taxon>Eukaryota</taxon>
        <taxon>Haptista</taxon>
        <taxon>Haptophyta</taxon>
        <taxon>Prymnesiophyceae</taxon>
        <taxon>Isochrysidales</taxon>
        <taxon>Noelaerhabdaceae</taxon>
        <taxon>Emiliania</taxon>
    </lineage>
</organism>
<sequence length="609" mass="66242">MNVQETPSTDVEIGGIRTRGSFQAGQSETRYSVRTKKEGTKVILQGLTGHFRAGRLTALFGSSGCGKTSLMDVLAGRKTTGTIVGEVRFNGATCLKKNIKHLCGYVEQFDNLVLSVEQMLMYTAELKLPALTRAQKRERVEEVIAQLRLEGCRKTVIGGELVKGISGGQKKRVNIGLSLITRPPVLFLDEPTTGLDSAMADEGRTVVATIHSPTASAFSLFDDLLMLRDGQLVYAGECGDAAADYFSKRARALAAKRARGSAAGDALATATLAATFRESDAWTSLEAELALAHGDGTKPPVAVPAHLRRASPLRAILILLKYRALTDYRDPVYLGPRIGDKLVFSLIVLTLYLGEGGEMAPAKVAGVTGTLFMVTALCGYGAASVVPSLVLDRPLFYRETNDGCYGPFAYFTYKIIQERPRLILAVADRRRPLALVPQEGFLCVFTSLLFTVVIFWGVQFQGSFFILMLSYYLVTMISIALAYAIASLAPTLEAASAMLPTYVTTVMFVAGLIMLTDEIPSQWAWYGWTSFIRYGWAAMMNNQFQGHPNGEAKLFLDANGTAITVLDFYGLRGPVLGDKWACIGMLVAIFAVFFTCGLGVLSNIRHERR</sequence>
<keyword evidence="3 8" id="KW-0812">Transmembrane</keyword>
<dbReference type="GO" id="GO:0140359">
    <property type="term" value="F:ABC-type transporter activity"/>
    <property type="evidence" value="ECO:0007669"/>
    <property type="project" value="InterPro"/>
</dbReference>
<feature type="transmembrane region" description="Helical" evidence="8">
    <location>
        <begin position="464"/>
        <end position="485"/>
    </location>
</feature>
<dbReference type="PROSITE" id="PS00211">
    <property type="entry name" value="ABC_TRANSPORTER_1"/>
    <property type="match status" value="1"/>
</dbReference>
<evidence type="ECO:0000256" key="7">
    <source>
        <dbReference type="ARBA" id="ARBA00023136"/>
    </source>
</evidence>
<dbReference type="SMART" id="SM00382">
    <property type="entry name" value="AAA"/>
    <property type="match status" value="1"/>
</dbReference>
<dbReference type="Gene3D" id="3.40.50.300">
    <property type="entry name" value="P-loop containing nucleotide triphosphate hydrolases"/>
    <property type="match status" value="1"/>
</dbReference>
<dbReference type="AlphaFoldDB" id="A0A0D3JBB0"/>
<dbReference type="GO" id="GO:0005524">
    <property type="term" value="F:ATP binding"/>
    <property type="evidence" value="ECO:0007669"/>
    <property type="project" value="UniProtKB-KW"/>
</dbReference>
<reference evidence="11" key="1">
    <citation type="journal article" date="2013" name="Nature">
        <title>Pan genome of the phytoplankton Emiliania underpins its global distribution.</title>
        <authorList>
            <person name="Read B.A."/>
            <person name="Kegel J."/>
            <person name="Klute M.J."/>
            <person name="Kuo A."/>
            <person name="Lefebvre S.C."/>
            <person name="Maumus F."/>
            <person name="Mayer C."/>
            <person name="Miller J."/>
            <person name="Monier A."/>
            <person name="Salamov A."/>
            <person name="Young J."/>
            <person name="Aguilar M."/>
            <person name="Claverie J.M."/>
            <person name="Frickenhaus S."/>
            <person name="Gonzalez K."/>
            <person name="Herman E.K."/>
            <person name="Lin Y.C."/>
            <person name="Napier J."/>
            <person name="Ogata H."/>
            <person name="Sarno A.F."/>
            <person name="Shmutz J."/>
            <person name="Schroeder D."/>
            <person name="de Vargas C."/>
            <person name="Verret F."/>
            <person name="von Dassow P."/>
            <person name="Valentin K."/>
            <person name="Van de Peer Y."/>
            <person name="Wheeler G."/>
            <person name="Dacks J.B."/>
            <person name="Delwiche C.F."/>
            <person name="Dyhrman S.T."/>
            <person name="Glockner G."/>
            <person name="John U."/>
            <person name="Richards T."/>
            <person name="Worden A.Z."/>
            <person name="Zhang X."/>
            <person name="Grigoriev I.V."/>
            <person name="Allen A.E."/>
            <person name="Bidle K."/>
            <person name="Borodovsky M."/>
            <person name="Bowler C."/>
            <person name="Brownlee C."/>
            <person name="Cock J.M."/>
            <person name="Elias M."/>
            <person name="Gladyshev V.N."/>
            <person name="Groth M."/>
            <person name="Guda C."/>
            <person name="Hadaegh A."/>
            <person name="Iglesias-Rodriguez M.D."/>
            <person name="Jenkins J."/>
            <person name="Jones B.M."/>
            <person name="Lawson T."/>
            <person name="Leese F."/>
            <person name="Lindquist E."/>
            <person name="Lobanov A."/>
            <person name="Lomsadze A."/>
            <person name="Malik S.B."/>
            <person name="Marsh M.E."/>
            <person name="Mackinder L."/>
            <person name="Mock T."/>
            <person name="Mueller-Roeber B."/>
            <person name="Pagarete A."/>
            <person name="Parker M."/>
            <person name="Probert I."/>
            <person name="Quesneville H."/>
            <person name="Raines C."/>
            <person name="Rensing S.A."/>
            <person name="Riano-Pachon D.M."/>
            <person name="Richier S."/>
            <person name="Rokitta S."/>
            <person name="Shiraiwa Y."/>
            <person name="Soanes D.M."/>
            <person name="van der Giezen M."/>
            <person name="Wahlund T.M."/>
            <person name="Williams B."/>
            <person name="Wilson W."/>
            <person name="Wolfe G."/>
            <person name="Wurch L.L."/>
        </authorList>
    </citation>
    <scope>NUCLEOTIDE SEQUENCE</scope>
</reference>
<dbReference type="GO" id="GO:0016887">
    <property type="term" value="F:ATP hydrolysis activity"/>
    <property type="evidence" value="ECO:0007669"/>
    <property type="project" value="InterPro"/>
</dbReference>
<keyword evidence="2" id="KW-0813">Transport</keyword>
<evidence type="ECO:0000313" key="11">
    <source>
        <dbReference type="Proteomes" id="UP000013827"/>
    </source>
</evidence>
<feature type="transmembrane region" description="Helical" evidence="8">
    <location>
        <begin position="497"/>
        <end position="516"/>
    </location>
</feature>
<dbReference type="InterPro" id="IPR003439">
    <property type="entry name" value="ABC_transporter-like_ATP-bd"/>
</dbReference>
<proteinExistence type="predicted"/>
<dbReference type="InterPro" id="IPR050352">
    <property type="entry name" value="ABCG_transporters"/>
</dbReference>
<feature type="domain" description="ABC transporter" evidence="9">
    <location>
        <begin position="29"/>
        <end position="254"/>
    </location>
</feature>
<dbReference type="PANTHER" id="PTHR48041">
    <property type="entry name" value="ABC TRANSPORTER G FAMILY MEMBER 28"/>
    <property type="match status" value="1"/>
</dbReference>
<evidence type="ECO:0000256" key="4">
    <source>
        <dbReference type="ARBA" id="ARBA00022741"/>
    </source>
</evidence>
<evidence type="ECO:0000256" key="8">
    <source>
        <dbReference type="SAM" id="Phobius"/>
    </source>
</evidence>
<keyword evidence="7 8" id="KW-0472">Membrane</keyword>
<feature type="transmembrane region" description="Helical" evidence="8">
    <location>
        <begin position="440"/>
        <end position="458"/>
    </location>
</feature>
<dbReference type="PANTHER" id="PTHR48041:SF91">
    <property type="entry name" value="ABC TRANSPORTER G FAMILY MEMBER 28"/>
    <property type="match status" value="1"/>
</dbReference>